<dbReference type="NCBIfam" id="TIGR04255">
    <property type="entry name" value="sporadTIGR04255"/>
    <property type="match status" value="1"/>
</dbReference>
<protein>
    <submittedName>
        <fullName evidence="1">TIGR04255 family protein</fullName>
    </submittedName>
</protein>
<dbReference type="Proteomes" id="UP000199153">
    <property type="component" value="Unassembled WGS sequence"/>
</dbReference>
<dbReference type="InterPro" id="IPR026349">
    <property type="entry name" value="CHP04255"/>
</dbReference>
<dbReference type="OrthoDB" id="1494785at2"/>
<evidence type="ECO:0000313" key="1">
    <source>
        <dbReference type="EMBL" id="SFN24889.1"/>
    </source>
</evidence>
<name>A0A1I4XI03_9FLAO</name>
<accession>A0A1I4XI03</accession>
<dbReference type="AlphaFoldDB" id="A0A1I4XI03"/>
<dbReference type="EMBL" id="FOVL01000001">
    <property type="protein sequence ID" value="SFN24889.1"/>
    <property type="molecule type" value="Genomic_DNA"/>
</dbReference>
<gene>
    <name evidence="1" type="ORF">SAMN05660413_00022</name>
</gene>
<keyword evidence="2" id="KW-1185">Reference proteome</keyword>
<organism evidence="1 2">
    <name type="scientific">Salegentibacter flavus</name>
    <dbReference type="NCBI Taxonomy" id="287099"/>
    <lineage>
        <taxon>Bacteria</taxon>
        <taxon>Pseudomonadati</taxon>
        <taxon>Bacteroidota</taxon>
        <taxon>Flavobacteriia</taxon>
        <taxon>Flavobacteriales</taxon>
        <taxon>Flavobacteriaceae</taxon>
        <taxon>Salegentibacter</taxon>
    </lineage>
</organism>
<evidence type="ECO:0000313" key="2">
    <source>
        <dbReference type="Proteomes" id="UP000199153"/>
    </source>
</evidence>
<dbReference type="STRING" id="287099.SAMN05660413_00022"/>
<sequence length="242" mass="28010">MKIPIKIEPDRIKDALMQVFYSSDLSYEILIGYVHKTLTNNGFRYVTPFQEQSKINGQQINFNPTHLFVGPNDQVKIQIHPNHSLTFNTISSYIGWTKYRELIENVLRILIDANNINSFSRVGIRYISEFENIDILDKVKFGYDQSFPGTEIDTSTSNLKWRDEGYSISLNLTSNLPVNITKEKQAPITSISLIDIDVIKQNFEIKDIGQLMKTIDDCHFKQKSVFFSLLNQDFLNELNPVY</sequence>
<reference evidence="1 2" key="1">
    <citation type="submission" date="2016-10" db="EMBL/GenBank/DDBJ databases">
        <authorList>
            <person name="de Groot N.N."/>
        </authorList>
    </citation>
    <scope>NUCLEOTIDE SEQUENCE [LARGE SCALE GENOMIC DNA]</scope>
    <source>
        <strain evidence="1 2">DSM 17794</strain>
    </source>
</reference>
<proteinExistence type="predicted"/>
<dbReference type="RefSeq" id="WP_093404328.1">
    <property type="nucleotide sequence ID" value="NZ_FOVL01000001.1"/>
</dbReference>